<feature type="region of interest" description="Disordered" evidence="1">
    <location>
        <begin position="14"/>
        <end position="39"/>
    </location>
</feature>
<reference evidence="2" key="2">
    <citation type="submission" date="2022-01" db="EMBL/GenBank/DDBJ databases">
        <authorList>
            <person name="Yamashiro T."/>
            <person name="Shiraishi A."/>
            <person name="Satake H."/>
            <person name="Nakayama K."/>
        </authorList>
    </citation>
    <scope>NUCLEOTIDE SEQUENCE</scope>
</reference>
<gene>
    <name evidence="2" type="ORF">Tco_1068513</name>
</gene>
<comment type="caution">
    <text evidence="2">The sequence shown here is derived from an EMBL/GenBank/DDBJ whole genome shotgun (WGS) entry which is preliminary data.</text>
</comment>
<protein>
    <submittedName>
        <fullName evidence="2">Uncharacterized protein</fullName>
    </submittedName>
</protein>
<sequence>MIMKTLLRRFVKVRSNRATEDEDGDQGAPSHSDVRPPNRSSIYQVHHQANMYETSETEYELALSLAAVRPPTHSHSSGDQDITTRVVALDLDIDNKPVLSK</sequence>
<evidence type="ECO:0000256" key="1">
    <source>
        <dbReference type="SAM" id="MobiDB-lite"/>
    </source>
</evidence>
<keyword evidence="3" id="KW-1185">Reference proteome</keyword>
<organism evidence="2 3">
    <name type="scientific">Tanacetum coccineum</name>
    <dbReference type="NCBI Taxonomy" id="301880"/>
    <lineage>
        <taxon>Eukaryota</taxon>
        <taxon>Viridiplantae</taxon>
        <taxon>Streptophyta</taxon>
        <taxon>Embryophyta</taxon>
        <taxon>Tracheophyta</taxon>
        <taxon>Spermatophyta</taxon>
        <taxon>Magnoliopsida</taxon>
        <taxon>eudicotyledons</taxon>
        <taxon>Gunneridae</taxon>
        <taxon>Pentapetalae</taxon>
        <taxon>asterids</taxon>
        <taxon>campanulids</taxon>
        <taxon>Asterales</taxon>
        <taxon>Asteraceae</taxon>
        <taxon>Asteroideae</taxon>
        <taxon>Anthemideae</taxon>
        <taxon>Anthemidinae</taxon>
        <taxon>Tanacetum</taxon>
    </lineage>
</organism>
<evidence type="ECO:0000313" key="2">
    <source>
        <dbReference type="EMBL" id="GJT86796.1"/>
    </source>
</evidence>
<evidence type="ECO:0000313" key="3">
    <source>
        <dbReference type="Proteomes" id="UP001151760"/>
    </source>
</evidence>
<proteinExistence type="predicted"/>
<reference evidence="2" key="1">
    <citation type="journal article" date="2022" name="Int. J. Mol. Sci.">
        <title>Draft Genome of Tanacetum Coccineum: Genomic Comparison of Closely Related Tanacetum-Family Plants.</title>
        <authorList>
            <person name="Yamashiro T."/>
            <person name="Shiraishi A."/>
            <person name="Nakayama K."/>
            <person name="Satake H."/>
        </authorList>
    </citation>
    <scope>NUCLEOTIDE SEQUENCE</scope>
</reference>
<name>A0ABQ5HG45_9ASTR</name>
<accession>A0ABQ5HG45</accession>
<dbReference type="Proteomes" id="UP001151760">
    <property type="component" value="Unassembled WGS sequence"/>
</dbReference>
<dbReference type="EMBL" id="BQNB010019581">
    <property type="protein sequence ID" value="GJT86796.1"/>
    <property type="molecule type" value="Genomic_DNA"/>
</dbReference>